<evidence type="ECO:0000256" key="1">
    <source>
        <dbReference type="SAM" id="SignalP"/>
    </source>
</evidence>
<gene>
    <name evidence="2" type="ORF">Cop2CBH44_02160</name>
</gene>
<dbReference type="RefSeq" id="WP_200755401.1">
    <property type="nucleotide sequence ID" value="NZ_AP023322.1"/>
</dbReference>
<reference evidence="3" key="1">
    <citation type="submission" date="2020-07" db="EMBL/GenBank/DDBJ databases">
        <title>Complete genome sequencing of Coprobacter sp. strain 2CBH44.</title>
        <authorList>
            <person name="Sakamoto M."/>
            <person name="Murakami T."/>
            <person name="Mori H."/>
        </authorList>
    </citation>
    <scope>NUCLEOTIDE SEQUENCE [LARGE SCALE GENOMIC DNA]</scope>
    <source>
        <strain evidence="3">2CBH44</strain>
    </source>
</reference>
<keyword evidence="1" id="KW-0732">Signal</keyword>
<name>A0A7G1HS95_9BACT</name>
<accession>A0A7G1HS95</accession>
<feature type="chain" id="PRO_5028967345" evidence="1">
    <location>
        <begin position="21"/>
        <end position="166"/>
    </location>
</feature>
<evidence type="ECO:0000313" key="2">
    <source>
        <dbReference type="EMBL" id="BCI61863.1"/>
    </source>
</evidence>
<protein>
    <submittedName>
        <fullName evidence="2">Uncharacterized protein</fullName>
    </submittedName>
</protein>
<dbReference type="EMBL" id="AP023322">
    <property type="protein sequence ID" value="BCI61863.1"/>
    <property type="molecule type" value="Genomic_DNA"/>
</dbReference>
<sequence>MKKILAVILLVLSCNCVIFAENVLSRGTFIQARIVDAIKSNQQNISPTIIVDNDVNIDGKVLIKRGTPIVAQIERKKARGCGRPGTLNVKFLTTEAVDGQTIILSGGTMSIEGDAKKGLAIGLGVGLGWFFWPGLGCLAIRGGQAEIPADTLINNIMVGNNYKINL</sequence>
<feature type="signal peptide" evidence="1">
    <location>
        <begin position="1"/>
        <end position="20"/>
    </location>
</feature>
<dbReference type="Proteomes" id="UP000594042">
    <property type="component" value="Chromosome"/>
</dbReference>
<organism evidence="2 3">
    <name type="scientific">Coprobacter secundus subsp. similis</name>
    <dbReference type="NCBI Taxonomy" id="2751153"/>
    <lineage>
        <taxon>Bacteria</taxon>
        <taxon>Pseudomonadati</taxon>
        <taxon>Bacteroidota</taxon>
        <taxon>Bacteroidia</taxon>
        <taxon>Bacteroidales</taxon>
        <taxon>Barnesiellaceae</taxon>
        <taxon>Coprobacter</taxon>
    </lineage>
</organism>
<evidence type="ECO:0000313" key="3">
    <source>
        <dbReference type="Proteomes" id="UP000594042"/>
    </source>
</evidence>
<proteinExistence type="predicted"/>
<dbReference type="AlphaFoldDB" id="A0A7G1HS95"/>
<dbReference type="KEGG" id="copr:Cop2CBH44_02160"/>
<keyword evidence="3" id="KW-1185">Reference proteome</keyword>